<protein>
    <submittedName>
        <fullName evidence="2">Uncharacterized protein</fullName>
    </submittedName>
</protein>
<feature type="compositionally biased region" description="Polar residues" evidence="1">
    <location>
        <begin position="72"/>
        <end position="91"/>
    </location>
</feature>
<evidence type="ECO:0000256" key="1">
    <source>
        <dbReference type="SAM" id="MobiDB-lite"/>
    </source>
</evidence>
<proteinExistence type="predicted"/>
<keyword evidence="3" id="KW-1185">Reference proteome</keyword>
<gene>
    <name evidence="2" type="ORF">BP6252_10766</name>
</gene>
<comment type="caution">
    <text evidence="2">The sequence shown here is derived from an EMBL/GenBank/DDBJ whole genome shotgun (WGS) entry which is preliminary data.</text>
</comment>
<evidence type="ECO:0000313" key="3">
    <source>
        <dbReference type="Proteomes" id="UP000256645"/>
    </source>
</evidence>
<feature type="compositionally biased region" description="Low complexity" evidence="1">
    <location>
        <begin position="32"/>
        <end position="50"/>
    </location>
</feature>
<dbReference type="AlphaFoldDB" id="A0A3D8QTK4"/>
<accession>A0A3D8QTK4</accession>
<organism evidence="2 3">
    <name type="scientific">Coleophoma cylindrospora</name>
    <dbReference type="NCBI Taxonomy" id="1849047"/>
    <lineage>
        <taxon>Eukaryota</taxon>
        <taxon>Fungi</taxon>
        <taxon>Dikarya</taxon>
        <taxon>Ascomycota</taxon>
        <taxon>Pezizomycotina</taxon>
        <taxon>Leotiomycetes</taxon>
        <taxon>Helotiales</taxon>
        <taxon>Dermateaceae</taxon>
        <taxon>Coleophoma</taxon>
    </lineage>
</organism>
<dbReference type="Proteomes" id="UP000256645">
    <property type="component" value="Unassembled WGS sequence"/>
</dbReference>
<name>A0A3D8QTK4_9HELO</name>
<dbReference type="EMBL" id="PDLM01000012">
    <property type="protein sequence ID" value="RDW65115.1"/>
    <property type="molecule type" value="Genomic_DNA"/>
</dbReference>
<sequence>MSQPPSTSITSCNALSTSTIFTTMSICTATSTETSTTTTTITQTATPLPTNAIADSSFESPYEGAWGGDSYTPDSSSTPAHSGGRSSKLSASGTQMGILSQRLHIPTSSGPYMFSAYFYVLGVTSTDDTSPSCTLATTLGDQEIYSFSLDSSSPSNSYRYILEHNLYPTAGPQALTFELSCATSTSTGEYSAQVLIDDVNLFGANFVCYYGQQR</sequence>
<evidence type="ECO:0000313" key="2">
    <source>
        <dbReference type="EMBL" id="RDW65115.1"/>
    </source>
</evidence>
<reference evidence="2 3" key="1">
    <citation type="journal article" date="2018" name="IMA Fungus">
        <title>IMA Genome-F 9: Draft genome sequence of Annulohypoxylon stygium, Aspergillus mulundensis, Berkeleyomyces basicola (syn. Thielaviopsis basicola), Ceratocystis smalleyi, two Cercospora beticola strains, Coleophoma cylindrospora, Fusarium fracticaudum, Phialophora cf. hyalina, and Morchella septimelata.</title>
        <authorList>
            <person name="Wingfield B.D."/>
            <person name="Bills G.F."/>
            <person name="Dong Y."/>
            <person name="Huang W."/>
            <person name="Nel W.J."/>
            <person name="Swalarsk-Parry B.S."/>
            <person name="Vaghefi N."/>
            <person name="Wilken P.M."/>
            <person name="An Z."/>
            <person name="de Beer Z.W."/>
            <person name="De Vos L."/>
            <person name="Chen L."/>
            <person name="Duong T.A."/>
            <person name="Gao Y."/>
            <person name="Hammerbacher A."/>
            <person name="Kikkert J.R."/>
            <person name="Li Y."/>
            <person name="Li H."/>
            <person name="Li K."/>
            <person name="Li Q."/>
            <person name="Liu X."/>
            <person name="Ma X."/>
            <person name="Naidoo K."/>
            <person name="Pethybridge S.J."/>
            <person name="Sun J."/>
            <person name="Steenkamp E.T."/>
            <person name="van der Nest M.A."/>
            <person name="van Wyk S."/>
            <person name="Wingfield M.J."/>
            <person name="Xiong C."/>
            <person name="Yue Q."/>
            <person name="Zhang X."/>
        </authorList>
    </citation>
    <scope>NUCLEOTIDE SEQUENCE [LARGE SCALE GENOMIC DNA]</scope>
    <source>
        <strain evidence="2 3">BP6252</strain>
    </source>
</reference>
<dbReference type="Gene3D" id="2.60.120.260">
    <property type="entry name" value="Galactose-binding domain-like"/>
    <property type="match status" value="1"/>
</dbReference>
<feature type="region of interest" description="Disordered" evidence="1">
    <location>
        <begin position="32"/>
        <end position="91"/>
    </location>
</feature>